<organism evidence="1 2">
    <name type="scientific">Stephania yunnanensis</name>
    <dbReference type="NCBI Taxonomy" id="152371"/>
    <lineage>
        <taxon>Eukaryota</taxon>
        <taxon>Viridiplantae</taxon>
        <taxon>Streptophyta</taxon>
        <taxon>Embryophyta</taxon>
        <taxon>Tracheophyta</taxon>
        <taxon>Spermatophyta</taxon>
        <taxon>Magnoliopsida</taxon>
        <taxon>Ranunculales</taxon>
        <taxon>Menispermaceae</taxon>
        <taxon>Menispermoideae</taxon>
        <taxon>Cissampelideae</taxon>
        <taxon>Stephania</taxon>
    </lineage>
</organism>
<dbReference type="EMBL" id="JBBNAF010000003">
    <property type="protein sequence ID" value="KAK9160546.1"/>
    <property type="molecule type" value="Genomic_DNA"/>
</dbReference>
<name>A0AAP0KXQ6_9MAGN</name>
<reference evidence="1 2" key="1">
    <citation type="submission" date="2024-01" db="EMBL/GenBank/DDBJ databases">
        <title>Genome assemblies of Stephania.</title>
        <authorList>
            <person name="Yang L."/>
        </authorList>
    </citation>
    <scope>NUCLEOTIDE SEQUENCE [LARGE SCALE GENOMIC DNA]</scope>
    <source>
        <strain evidence="1">YNDBR</strain>
        <tissue evidence="1">Leaf</tissue>
    </source>
</reference>
<keyword evidence="2" id="KW-1185">Reference proteome</keyword>
<evidence type="ECO:0000313" key="1">
    <source>
        <dbReference type="EMBL" id="KAK9160546.1"/>
    </source>
</evidence>
<gene>
    <name evidence="1" type="ORF">Syun_006887</name>
</gene>
<sequence>MLARKISTYRRQITLVKTGDDENFNEFRDRFQRLISSCPQNGYTLKALLEYFDERLNHFEQRLLDIVCDLSLFVVTPTLAKEAIN</sequence>
<protein>
    <submittedName>
        <fullName evidence="1">Uncharacterized protein</fullName>
    </submittedName>
</protein>
<dbReference type="Proteomes" id="UP001420932">
    <property type="component" value="Unassembled WGS sequence"/>
</dbReference>
<accession>A0AAP0KXQ6</accession>
<dbReference type="AlphaFoldDB" id="A0AAP0KXQ6"/>
<comment type="caution">
    <text evidence="1">The sequence shown here is derived from an EMBL/GenBank/DDBJ whole genome shotgun (WGS) entry which is preliminary data.</text>
</comment>
<proteinExistence type="predicted"/>
<evidence type="ECO:0000313" key="2">
    <source>
        <dbReference type="Proteomes" id="UP001420932"/>
    </source>
</evidence>